<keyword evidence="1" id="KW-0812">Transmembrane</keyword>
<name>A0AAN7RH65_TRANT</name>
<dbReference type="SUPFAM" id="SSF55008">
    <property type="entry name" value="HMA, heavy metal-associated domain"/>
    <property type="match status" value="1"/>
</dbReference>
<dbReference type="PANTHER" id="PTHR35756">
    <property type="entry name" value="OS05G0337400 PROTEIN"/>
    <property type="match status" value="1"/>
</dbReference>
<protein>
    <recommendedName>
        <fullName evidence="4">HMA domain-containing protein</fullName>
    </recommendedName>
</protein>
<dbReference type="InterPro" id="IPR036163">
    <property type="entry name" value="HMA_dom_sf"/>
</dbReference>
<evidence type="ECO:0000313" key="2">
    <source>
        <dbReference type="EMBL" id="KAK4803807.1"/>
    </source>
</evidence>
<keyword evidence="1" id="KW-0472">Membrane</keyword>
<evidence type="ECO:0008006" key="4">
    <source>
        <dbReference type="Google" id="ProtNLM"/>
    </source>
</evidence>
<dbReference type="PANTHER" id="PTHR35756:SF1">
    <property type="entry name" value="OS05G0337400 PROTEIN"/>
    <property type="match status" value="1"/>
</dbReference>
<dbReference type="Proteomes" id="UP001346149">
    <property type="component" value="Unassembled WGS sequence"/>
</dbReference>
<dbReference type="Gene3D" id="3.30.70.100">
    <property type="match status" value="1"/>
</dbReference>
<reference evidence="2 3" key="1">
    <citation type="journal article" date="2023" name="Hortic Res">
        <title>Pangenome of water caltrop reveals structural variations and asymmetric subgenome divergence after allopolyploidization.</title>
        <authorList>
            <person name="Zhang X."/>
            <person name="Chen Y."/>
            <person name="Wang L."/>
            <person name="Yuan Y."/>
            <person name="Fang M."/>
            <person name="Shi L."/>
            <person name="Lu R."/>
            <person name="Comes H.P."/>
            <person name="Ma Y."/>
            <person name="Chen Y."/>
            <person name="Huang G."/>
            <person name="Zhou Y."/>
            <person name="Zheng Z."/>
            <person name="Qiu Y."/>
        </authorList>
    </citation>
    <scope>NUCLEOTIDE SEQUENCE [LARGE SCALE GENOMIC DNA]</scope>
    <source>
        <strain evidence="2">F231</strain>
    </source>
</reference>
<gene>
    <name evidence="2" type="ORF">SAY86_003624</name>
</gene>
<keyword evidence="1" id="KW-1133">Transmembrane helix</keyword>
<evidence type="ECO:0000313" key="3">
    <source>
        <dbReference type="Proteomes" id="UP001346149"/>
    </source>
</evidence>
<accession>A0AAN7RH65</accession>
<comment type="caution">
    <text evidence="2">The sequence shown here is derived from an EMBL/GenBank/DDBJ whole genome shotgun (WGS) entry which is preliminary data.</text>
</comment>
<proteinExistence type="predicted"/>
<sequence>MQTDKRPLITNTSQLILCSSKFIIAMATFSAFFTLMVAPQSAPSHSLVSFVHTLNPQFRSTGSAHCFEHLTLRRKFSRGERRTRVGSAEEEVPPVVEEQPAVSVPVSPSDTLTMFFQVEGVMNESAIPKVLKALEGTEGISNLKAQVTEGIASVELRKETTVQATGVASGLVEAIQGAGFKLQTLNLSFADEEEIFV</sequence>
<dbReference type="AlphaFoldDB" id="A0AAN7RH65"/>
<feature type="transmembrane region" description="Helical" evidence="1">
    <location>
        <begin position="15"/>
        <end position="38"/>
    </location>
</feature>
<dbReference type="EMBL" id="JAXQNO010000001">
    <property type="protein sequence ID" value="KAK4803807.1"/>
    <property type="molecule type" value="Genomic_DNA"/>
</dbReference>
<keyword evidence="3" id="KW-1185">Reference proteome</keyword>
<dbReference type="GO" id="GO:0009507">
    <property type="term" value="C:chloroplast"/>
    <property type="evidence" value="ECO:0007669"/>
    <property type="project" value="TreeGrafter"/>
</dbReference>
<evidence type="ECO:0000256" key="1">
    <source>
        <dbReference type="SAM" id="Phobius"/>
    </source>
</evidence>
<organism evidence="2 3">
    <name type="scientific">Trapa natans</name>
    <name type="common">Water chestnut</name>
    <dbReference type="NCBI Taxonomy" id="22666"/>
    <lineage>
        <taxon>Eukaryota</taxon>
        <taxon>Viridiplantae</taxon>
        <taxon>Streptophyta</taxon>
        <taxon>Embryophyta</taxon>
        <taxon>Tracheophyta</taxon>
        <taxon>Spermatophyta</taxon>
        <taxon>Magnoliopsida</taxon>
        <taxon>eudicotyledons</taxon>
        <taxon>Gunneridae</taxon>
        <taxon>Pentapetalae</taxon>
        <taxon>rosids</taxon>
        <taxon>malvids</taxon>
        <taxon>Myrtales</taxon>
        <taxon>Lythraceae</taxon>
        <taxon>Trapa</taxon>
    </lineage>
</organism>
<dbReference type="GO" id="GO:0046872">
    <property type="term" value="F:metal ion binding"/>
    <property type="evidence" value="ECO:0007669"/>
    <property type="project" value="InterPro"/>
</dbReference>